<dbReference type="Proteomes" id="UP001059380">
    <property type="component" value="Chromosome"/>
</dbReference>
<dbReference type="GO" id="GO:0003677">
    <property type="term" value="F:DNA binding"/>
    <property type="evidence" value="ECO:0007669"/>
    <property type="project" value="UniProtKB-KW"/>
</dbReference>
<keyword evidence="3" id="KW-0238">DNA-binding</keyword>
<dbReference type="PANTHER" id="PTHR30629:SF2">
    <property type="entry name" value="PROPHAGE INTEGRASE INTS-RELATED"/>
    <property type="match status" value="1"/>
</dbReference>
<comment type="similarity">
    <text evidence="1">Belongs to the 'phage' integrase family.</text>
</comment>
<keyword evidence="7" id="KW-1185">Reference proteome</keyword>
<protein>
    <submittedName>
        <fullName evidence="6">Tyrosine-type recombinase/integrase</fullName>
    </submittedName>
</protein>
<dbReference type="Pfam" id="PF00589">
    <property type="entry name" value="Phage_integrase"/>
    <property type="match status" value="1"/>
</dbReference>
<dbReference type="InterPro" id="IPR025166">
    <property type="entry name" value="Integrase_DNA_bind_dom"/>
</dbReference>
<feature type="domain" description="Tyr recombinase" evidence="5">
    <location>
        <begin position="199"/>
        <end position="377"/>
    </location>
</feature>
<dbReference type="PANTHER" id="PTHR30629">
    <property type="entry name" value="PROPHAGE INTEGRASE"/>
    <property type="match status" value="1"/>
</dbReference>
<evidence type="ECO:0000256" key="3">
    <source>
        <dbReference type="ARBA" id="ARBA00023125"/>
    </source>
</evidence>
<dbReference type="Pfam" id="PF22022">
    <property type="entry name" value="Phage_int_M"/>
    <property type="match status" value="1"/>
</dbReference>
<dbReference type="InterPro" id="IPR010998">
    <property type="entry name" value="Integrase_recombinase_N"/>
</dbReference>
<evidence type="ECO:0000313" key="7">
    <source>
        <dbReference type="Proteomes" id="UP001059380"/>
    </source>
</evidence>
<dbReference type="EMBL" id="CP093313">
    <property type="protein sequence ID" value="UWZ81838.1"/>
    <property type="molecule type" value="Genomic_DNA"/>
</dbReference>
<dbReference type="RefSeq" id="WP_260790766.1">
    <property type="nucleotide sequence ID" value="NZ_CP093313.1"/>
</dbReference>
<dbReference type="KEGG" id="orp:MOP44_14725"/>
<proteinExistence type="inferred from homology"/>
<dbReference type="Gene3D" id="1.10.150.130">
    <property type="match status" value="1"/>
</dbReference>
<dbReference type="Gene3D" id="1.10.443.10">
    <property type="entry name" value="Intergrase catalytic core"/>
    <property type="match status" value="1"/>
</dbReference>
<sequence length="398" mass="44380">MKLTDTALRNAKSAKIAYTVADGHGLFLLIQPNGAKLWRFAYRFEGKQKRLALGAYPVVTLAKAREKHIEARRALDNGIDPAAQRKAEKQSAKGDTFGDIAGLWYEHWKPHKSARYVVTMDSRLKADILPAIGSRPIAKIEAPEVIEMVKAIEARGACEIARRALEVTSQVFRYAIANGLAQRNPAADVRASDVLKPVKKTNHARVNAKELPALLAAINSYGGYRGGQTSMAMRLMSYTFLRTSELNGARWDEVNFADARWDIPAQRMKKDRPHIVPLSRQVVDLLKRLRRENENSEYLFPGVRGHMSGGTISNALKRMGYRGKMTGHGFRGVASTLLHEQGWPHEHIELQLAHAAVNAVSAAYNHALYIPQRREMMQAWADYLDNELAKALQIAGAN</sequence>
<dbReference type="GO" id="GO:0006310">
    <property type="term" value="P:DNA recombination"/>
    <property type="evidence" value="ECO:0007669"/>
    <property type="project" value="UniProtKB-KW"/>
</dbReference>
<name>A0A9J7BLR7_9BACT</name>
<evidence type="ECO:0000256" key="4">
    <source>
        <dbReference type="ARBA" id="ARBA00023172"/>
    </source>
</evidence>
<dbReference type="InterPro" id="IPR013762">
    <property type="entry name" value="Integrase-like_cat_sf"/>
</dbReference>
<dbReference type="AlphaFoldDB" id="A0A9J7BLR7"/>
<dbReference type="GO" id="GO:0015074">
    <property type="term" value="P:DNA integration"/>
    <property type="evidence" value="ECO:0007669"/>
    <property type="project" value="UniProtKB-KW"/>
</dbReference>
<dbReference type="Gene3D" id="3.30.160.390">
    <property type="entry name" value="Integrase, DNA-binding domain"/>
    <property type="match status" value="1"/>
</dbReference>
<evidence type="ECO:0000259" key="5">
    <source>
        <dbReference type="PROSITE" id="PS51898"/>
    </source>
</evidence>
<organism evidence="6 7">
    <name type="scientific">Occallatibacter riparius</name>
    <dbReference type="NCBI Taxonomy" id="1002689"/>
    <lineage>
        <taxon>Bacteria</taxon>
        <taxon>Pseudomonadati</taxon>
        <taxon>Acidobacteriota</taxon>
        <taxon>Terriglobia</taxon>
        <taxon>Terriglobales</taxon>
        <taxon>Acidobacteriaceae</taxon>
        <taxon>Occallatibacter</taxon>
    </lineage>
</organism>
<evidence type="ECO:0000256" key="2">
    <source>
        <dbReference type="ARBA" id="ARBA00022908"/>
    </source>
</evidence>
<dbReference type="Pfam" id="PF13356">
    <property type="entry name" value="Arm-DNA-bind_3"/>
    <property type="match status" value="1"/>
</dbReference>
<dbReference type="InterPro" id="IPR011010">
    <property type="entry name" value="DNA_brk_join_enz"/>
</dbReference>
<dbReference type="InterPro" id="IPR050808">
    <property type="entry name" value="Phage_Integrase"/>
</dbReference>
<keyword evidence="2" id="KW-0229">DNA integration</keyword>
<dbReference type="SUPFAM" id="SSF56349">
    <property type="entry name" value="DNA breaking-rejoining enzymes"/>
    <property type="match status" value="1"/>
</dbReference>
<evidence type="ECO:0000256" key="1">
    <source>
        <dbReference type="ARBA" id="ARBA00008857"/>
    </source>
</evidence>
<keyword evidence="4" id="KW-0233">DNA recombination</keyword>
<dbReference type="InterPro" id="IPR053876">
    <property type="entry name" value="Phage_int_M"/>
</dbReference>
<gene>
    <name evidence="6" type="ORF">MOP44_14725</name>
</gene>
<evidence type="ECO:0000313" key="6">
    <source>
        <dbReference type="EMBL" id="UWZ81838.1"/>
    </source>
</evidence>
<dbReference type="PROSITE" id="PS51898">
    <property type="entry name" value="TYR_RECOMBINASE"/>
    <property type="match status" value="1"/>
</dbReference>
<dbReference type="InterPro" id="IPR002104">
    <property type="entry name" value="Integrase_catalytic"/>
</dbReference>
<dbReference type="CDD" id="cd00801">
    <property type="entry name" value="INT_P4_C"/>
    <property type="match status" value="1"/>
</dbReference>
<accession>A0A9J7BLR7</accession>
<dbReference type="InterPro" id="IPR038488">
    <property type="entry name" value="Integrase_DNA-bd_sf"/>
</dbReference>
<reference evidence="6" key="1">
    <citation type="submission" date="2021-04" db="EMBL/GenBank/DDBJ databases">
        <title>Phylogenetic analysis of Acidobacteriaceae.</title>
        <authorList>
            <person name="Qiu L."/>
            <person name="Zhang Q."/>
        </authorList>
    </citation>
    <scope>NUCLEOTIDE SEQUENCE</scope>
    <source>
        <strain evidence="6">DSM 25168</strain>
    </source>
</reference>